<dbReference type="InterPro" id="IPR013568">
    <property type="entry name" value="SEFIR_dom"/>
</dbReference>
<dbReference type="Gene3D" id="3.40.50.11530">
    <property type="match status" value="1"/>
</dbReference>
<feature type="transmembrane region" description="Helical" evidence="1">
    <location>
        <begin position="30"/>
        <end position="51"/>
    </location>
</feature>
<name>A0AAD7ZWP8_DIPPU</name>
<feature type="domain" description="SEFIR" evidence="2">
    <location>
        <begin position="67"/>
        <end position="136"/>
    </location>
</feature>
<reference evidence="3" key="2">
    <citation type="submission" date="2023-05" db="EMBL/GenBank/DDBJ databases">
        <authorList>
            <person name="Fouks B."/>
        </authorList>
    </citation>
    <scope>NUCLEOTIDE SEQUENCE</scope>
    <source>
        <strain evidence="3">Stay&amp;Tobe</strain>
        <tissue evidence="3">Testes</tissue>
    </source>
</reference>
<proteinExistence type="predicted"/>
<dbReference type="AlphaFoldDB" id="A0AAD7ZWP8"/>
<feature type="non-terminal residue" evidence="3">
    <location>
        <position position="160"/>
    </location>
</feature>
<dbReference type="EMBL" id="JASPKZ010005694">
    <property type="protein sequence ID" value="KAJ9588289.1"/>
    <property type="molecule type" value="Genomic_DNA"/>
</dbReference>
<evidence type="ECO:0000313" key="4">
    <source>
        <dbReference type="Proteomes" id="UP001233999"/>
    </source>
</evidence>
<keyword evidence="1" id="KW-0472">Membrane</keyword>
<sequence length="160" mass="17988">RILSSDCTEGLCNASQSPVFDIDDTYTKTLLIGVVGCVVLIPVFMIIVFIWKRQCKPPSTDVKLPVVLMIHTPSRASHLKSVISLAEYLKNHCYIEALLDQLDVQTTESKDPWTWCNNAFARADFVMVISSPPKCCNEEGIFRNMDLVALRFLKEKFSSG</sequence>
<keyword evidence="4" id="KW-1185">Reference proteome</keyword>
<evidence type="ECO:0000259" key="2">
    <source>
        <dbReference type="Pfam" id="PF08357"/>
    </source>
</evidence>
<evidence type="ECO:0000256" key="1">
    <source>
        <dbReference type="SAM" id="Phobius"/>
    </source>
</evidence>
<accession>A0AAD7ZWP8</accession>
<protein>
    <recommendedName>
        <fullName evidence="2">SEFIR domain-containing protein</fullName>
    </recommendedName>
</protein>
<keyword evidence="1" id="KW-1133">Transmembrane helix</keyword>
<gene>
    <name evidence="3" type="ORF">L9F63_018341</name>
</gene>
<reference evidence="3" key="1">
    <citation type="journal article" date="2023" name="IScience">
        <title>Live-bearing cockroach genome reveals convergent evolutionary mechanisms linked to viviparity in insects and beyond.</title>
        <authorList>
            <person name="Fouks B."/>
            <person name="Harrison M.C."/>
            <person name="Mikhailova A.A."/>
            <person name="Marchal E."/>
            <person name="English S."/>
            <person name="Carruthers M."/>
            <person name="Jennings E.C."/>
            <person name="Chiamaka E.L."/>
            <person name="Frigard R.A."/>
            <person name="Pippel M."/>
            <person name="Attardo G.M."/>
            <person name="Benoit J.B."/>
            <person name="Bornberg-Bauer E."/>
            <person name="Tobe S.S."/>
        </authorList>
    </citation>
    <scope>NUCLEOTIDE SEQUENCE</scope>
    <source>
        <strain evidence="3">Stay&amp;Tobe</strain>
    </source>
</reference>
<organism evidence="3 4">
    <name type="scientific">Diploptera punctata</name>
    <name type="common">Pacific beetle cockroach</name>
    <dbReference type="NCBI Taxonomy" id="6984"/>
    <lineage>
        <taxon>Eukaryota</taxon>
        <taxon>Metazoa</taxon>
        <taxon>Ecdysozoa</taxon>
        <taxon>Arthropoda</taxon>
        <taxon>Hexapoda</taxon>
        <taxon>Insecta</taxon>
        <taxon>Pterygota</taxon>
        <taxon>Neoptera</taxon>
        <taxon>Polyneoptera</taxon>
        <taxon>Dictyoptera</taxon>
        <taxon>Blattodea</taxon>
        <taxon>Blaberoidea</taxon>
        <taxon>Blaberidae</taxon>
        <taxon>Diplopterinae</taxon>
        <taxon>Diploptera</taxon>
    </lineage>
</organism>
<dbReference type="Proteomes" id="UP001233999">
    <property type="component" value="Unassembled WGS sequence"/>
</dbReference>
<evidence type="ECO:0000313" key="3">
    <source>
        <dbReference type="EMBL" id="KAJ9588289.1"/>
    </source>
</evidence>
<comment type="caution">
    <text evidence="3">The sequence shown here is derived from an EMBL/GenBank/DDBJ whole genome shotgun (WGS) entry which is preliminary data.</text>
</comment>
<dbReference type="Pfam" id="PF08357">
    <property type="entry name" value="SEFIR"/>
    <property type="match status" value="1"/>
</dbReference>
<feature type="non-terminal residue" evidence="3">
    <location>
        <position position="1"/>
    </location>
</feature>
<keyword evidence="1" id="KW-0812">Transmembrane</keyword>